<evidence type="ECO:0000256" key="4">
    <source>
        <dbReference type="SAM" id="MobiDB-lite"/>
    </source>
</evidence>
<evidence type="ECO:0000313" key="6">
    <source>
        <dbReference type="EMBL" id="RKP10265.1"/>
    </source>
</evidence>
<feature type="region of interest" description="Disordered" evidence="4">
    <location>
        <begin position="1"/>
        <end position="64"/>
    </location>
</feature>
<dbReference type="EMBL" id="KZ992461">
    <property type="protein sequence ID" value="RKP10265.1"/>
    <property type="molecule type" value="Genomic_DNA"/>
</dbReference>
<feature type="region of interest" description="Disordered" evidence="4">
    <location>
        <begin position="865"/>
        <end position="921"/>
    </location>
</feature>
<dbReference type="Gene3D" id="3.30.1330.30">
    <property type="match status" value="1"/>
</dbReference>
<dbReference type="SUPFAM" id="SSF48403">
    <property type="entry name" value="Ankyrin repeat"/>
    <property type="match status" value="2"/>
</dbReference>
<dbReference type="Pfam" id="PF01248">
    <property type="entry name" value="Ribosomal_L7Ae"/>
    <property type="match status" value="1"/>
</dbReference>
<name>A0A4P9XVG0_9FUNG</name>
<evidence type="ECO:0000256" key="3">
    <source>
        <dbReference type="PROSITE-ProRule" id="PRU00023"/>
    </source>
</evidence>
<dbReference type="PANTHER" id="PTHR24173:SF74">
    <property type="entry name" value="ANKYRIN REPEAT DOMAIN-CONTAINING PROTEIN 16"/>
    <property type="match status" value="1"/>
</dbReference>
<feature type="compositionally biased region" description="Low complexity" evidence="4">
    <location>
        <begin position="8"/>
        <end position="25"/>
    </location>
</feature>
<dbReference type="InterPro" id="IPR002110">
    <property type="entry name" value="Ankyrin_rpt"/>
</dbReference>
<protein>
    <recommendedName>
        <fullName evidence="5">Ribosomal protein eL8/eL30/eS12/Gadd45 domain-containing protein</fullName>
    </recommendedName>
</protein>
<dbReference type="PROSITE" id="PS50088">
    <property type="entry name" value="ANK_REPEAT"/>
    <property type="match status" value="1"/>
</dbReference>
<evidence type="ECO:0000313" key="7">
    <source>
        <dbReference type="Proteomes" id="UP000271241"/>
    </source>
</evidence>
<dbReference type="InterPro" id="IPR036770">
    <property type="entry name" value="Ankyrin_rpt-contain_sf"/>
</dbReference>
<feature type="region of interest" description="Disordered" evidence="4">
    <location>
        <begin position="705"/>
        <end position="725"/>
    </location>
</feature>
<dbReference type="PANTHER" id="PTHR24173">
    <property type="entry name" value="ANKYRIN REPEAT CONTAINING"/>
    <property type="match status" value="1"/>
</dbReference>
<dbReference type="Gene3D" id="1.25.40.20">
    <property type="entry name" value="Ankyrin repeat-containing domain"/>
    <property type="match status" value="2"/>
</dbReference>
<dbReference type="STRING" id="78915.A0A4P9XVG0"/>
<feature type="domain" description="Ribosomal protein eL8/eL30/eS12/Gadd45" evidence="5">
    <location>
        <begin position="337"/>
        <end position="421"/>
    </location>
</feature>
<evidence type="ECO:0000256" key="1">
    <source>
        <dbReference type="ARBA" id="ARBA00022737"/>
    </source>
</evidence>
<feature type="region of interest" description="Disordered" evidence="4">
    <location>
        <begin position="143"/>
        <end position="168"/>
    </location>
</feature>
<gene>
    <name evidence="6" type="ORF">THASP1DRAFT_27949</name>
</gene>
<feature type="region of interest" description="Disordered" evidence="4">
    <location>
        <begin position="191"/>
        <end position="263"/>
    </location>
</feature>
<dbReference type="Proteomes" id="UP000271241">
    <property type="component" value="Unassembled WGS sequence"/>
</dbReference>
<evidence type="ECO:0000256" key="2">
    <source>
        <dbReference type="ARBA" id="ARBA00023043"/>
    </source>
</evidence>
<keyword evidence="2 3" id="KW-0040">ANK repeat</keyword>
<dbReference type="SUPFAM" id="SSF55315">
    <property type="entry name" value="L30e-like"/>
    <property type="match status" value="1"/>
</dbReference>
<feature type="compositionally biased region" description="Basic residues" evidence="4">
    <location>
        <begin position="238"/>
        <end position="252"/>
    </location>
</feature>
<reference evidence="7" key="1">
    <citation type="journal article" date="2018" name="Nat. Microbiol.">
        <title>Leveraging single-cell genomics to expand the fungal tree of life.</title>
        <authorList>
            <person name="Ahrendt S.R."/>
            <person name="Quandt C.A."/>
            <person name="Ciobanu D."/>
            <person name="Clum A."/>
            <person name="Salamov A."/>
            <person name="Andreopoulos B."/>
            <person name="Cheng J.F."/>
            <person name="Woyke T."/>
            <person name="Pelin A."/>
            <person name="Henrissat B."/>
            <person name="Reynolds N.K."/>
            <person name="Benny G.L."/>
            <person name="Smith M.E."/>
            <person name="James T.Y."/>
            <person name="Grigoriev I.V."/>
        </authorList>
    </citation>
    <scope>NUCLEOTIDE SEQUENCE [LARGE SCALE GENOMIC DNA]</scope>
    <source>
        <strain evidence="7">RSA 1356</strain>
    </source>
</reference>
<feature type="repeat" description="ANK" evidence="3">
    <location>
        <begin position="510"/>
        <end position="542"/>
    </location>
</feature>
<keyword evidence="1" id="KW-0677">Repeat</keyword>
<sequence>MSTRKGQRAGQAVAAQGKGAPAAQPKSKKPKPTAVSLADHVIAQLTRRSGAPKKQSQAPTGRGTMRAVRIVYRARLSQQNMHGKASTAGIALRNALDATAPRILYRGFQRRTPKRQRVSRLKRRLLAGRAEYKAAVSALRACSPVHTPNPDVRSEEKQTASLEASADASPKLSPADVIAISKDSTANGLAGDASSVAGHAPAPRSSSVWVEHGPPASLFPKHTNADTGAETAVEETAKKRKTRRGKRGRRKSASKEPDTLLPSADKSVSAVAYDANALANLPREVSRALSRMPSGNSGVAKGYCAQLVTGELDTAVAELFENLIRFQRRKESLDPIKAKIRKRYVFGLRETARAVALGKARCVLLAKNIECANMQGPNAEQLDEAVECIRRSCVQREIPLVYTMTRRQLGAATREGRGHAGGVACTAILLPDGADQVFLRVLSLAEQGRAAWLDAFCQLPPPALSGKTMVPWNRRRETPLWLACWYGYPVAVVQRCLAIGWPVDAADSEMLRTPLMIAAQRNRDYLIPVLLNAGARMDIRDALGDLPLVTAARCGHESAVRALLSHEPASASAINLYGGQGDTALLAAISHKHVACAHVLLSHPALDPNLTLRAATSTQVSATGVEGERTGMTPMLLTAQLGLHAIVPQLVDCQRRLVSTADETTGAMSQGTSDLQGHTDRLGRGPFALSCAHGHLETAHALLHSLSEPPPAGTTTTTTVPISTQRRSILSRRPLDRHAHRLSVQTRLLNQKDASGSTPLWWASANGHLSIVRWLCGGVTGALVDRTLADHQGRTPADVAALFQYPGGTACQVAAFAPSVGEANTNDKEQHSALLYARNYSRWQQLVHDIRAAVNAPPIVAKVDRPPRKVVQPLRQPLPPSEDVPEKQGTGKTPGRPEEPVGRFAKMGKQDGKYRGRRGRR</sequence>
<organism evidence="6 7">
    <name type="scientific">Thamnocephalis sphaerospora</name>
    <dbReference type="NCBI Taxonomy" id="78915"/>
    <lineage>
        <taxon>Eukaryota</taxon>
        <taxon>Fungi</taxon>
        <taxon>Fungi incertae sedis</taxon>
        <taxon>Zoopagomycota</taxon>
        <taxon>Zoopagomycotina</taxon>
        <taxon>Zoopagomycetes</taxon>
        <taxon>Zoopagales</taxon>
        <taxon>Sigmoideomycetaceae</taxon>
        <taxon>Thamnocephalis</taxon>
    </lineage>
</organism>
<dbReference type="AlphaFoldDB" id="A0A4P9XVG0"/>
<dbReference type="InterPro" id="IPR004038">
    <property type="entry name" value="Ribosomal_eL8/eL30/eS12/Gad45"/>
</dbReference>
<evidence type="ECO:0000259" key="5">
    <source>
        <dbReference type="Pfam" id="PF01248"/>
    </source>
</evidence>
<dbReference type="Pfam" id="PF12796">
    <property type="entry name" value="Ank_2"/>
    <property type="match status" value="1"/>
</dbReference>
<dbReference type="OrthoDB" id="194358at2759"/>
<keyword evidence="7" id="KW-1185">Reference proteome</keyword>
<proteinExistence type="predicted"/>
<dbReference type="Pfam" id="PF00023">
    <property type="entry name" value="Ank"/>
    <property type="match status" value="1"/>
</dbReference>
<accession>A0A4P9XVG0</accession>
<dbReference type="PROSITE" id="PS50297">
    <property type="entry name" value="ANK_REP_REGION"/>
    <property type="match status" value="1"/>
</dbReference>
<dbReference type="InterPro" id="IPR029064">
    <property type="entry name" value="Ribosomal_eL30-like_sf"/>
</dbReference>
<dbReference type="SMART" id="SM00248">
    <property type="entry name" value="ANK"/>
    <property type="match status" value="6"/>
</dbReference>